<evidence type="ECO:0000256" key="1">
    <source>
        <dbReference type="ARBA" id="ARBA00011047"/>
    </source>
</evidence>
<evidence type="ECO:0000313" key="2">
    <source>
        <dbReference type="EMBL" id="KAJ7036706.1"/>
    </source>
</evidence>
<dbReference type="AlphaFoldDB" id="A0AAD6SZ41"/>
<dbReference type="Pfam" id="PF07065">
    <property type="entry name" value="D123"/>
    <property type="match status" value="1"/>
</dbReference>
<dbReference type="EMBL" id="JARJCM010000041">
    <property type="protein sequence ID" value="KAJ7036706.1"/>
    <property type="molecule type" value="Genomic_DNA"/>
</dbReference>
<gene>
    <name evidence="2" type="ORF">C8F04DRAFT_999635</name>
</gene>
<accession>A0AAD6SZ41</accession>
<dbReference type="GO" id="GO:0005737">
    <property type="term" value="C:cytoplasm"/>
    <property type="evidence" value="ECO:0007669"/>
    <property type="project" value="TreeGrafter"/>
</dbReference>
<evidence type="ECO:0000313" key="3">
    <source>
        <dbReference type="Proteomes" id="UP001218188"/>
    </source>
</evidence>
<organism evidence="2 3">
    <name type="scientific">Mycena alexandri</name>
    <dbReference type="NCBI Taxonomy" id="1745969"/>
    <lineage>
        <taxon>Eukaryota</taxon>
        <taxon>Fungi</taxon>
        <taxon>Dikarya</taxon>
        <taxon>Basidiomycota</taxon>
        <taxon>Agaricomycotina</taxon>
        <taxon>Agaricomycetes</taxon>
        <taxon>Agaricomycetidae</taxon>
        <taxon>Agaricales</taxon>
        <taxon>Marasmiineae</taxon>
        <taxon>Mycenaceae</taxon>
        <taxon>Mycena</taxon>
    </lineage>
</organism>
<proteinExistence type="inferred from homology"/>
<protein>
    <recommendedName>
        <fullName evidence="4">Cell division cycle protein 123</fullName>
    </recommendedName>
</protein>
<dbReference type="PANTHER" id="PTHR15323">
    <property type="entry name" value="D123 PROTEIN"/>
    <property type="match status" value="1"/>
</dbReference>
<dbReference type="PANTHER" id="PTHR15323:SF6">
    <property type="entry name" value="CELL DIVISION CYCLE PROTEIN 123 HOMOLOG"/>
    <property type="match status" value="1"/>
</dbReference>
<dbReference type="InterPro" id="IPR009772">
    <property type="entry name" value="CDC123"/>
</dbReference>
<sequence length="388" mass="43121">MSLLESIRAARPLRKVGIEHDASAPSLNDGLKISDTYDALVLQANIENWGSVLADFTPKTLMVPLTLEHGSLLLRAYEKLEHAADLVAAAAKTYVTTGKTSQPLDPVEKALLESLGPSIQHAIDELAGGDSSAGCFMKLSSRSPKDAAARSGVFEAYYERAIRAARSESRDMDDERQLWILCEGEGAALRFSDAAAVIRALVLSERVWQDMTLALRHPEIWQQNIILRQWEPVPIDLEFRTFVSNGRMTAISQYAYQLYSPRLNDSTQLHSVNTAIRDTFESLWPILSANGFTDCVLDFGVIPPAADNGSWRSTLIEVNPFEETTDGALFSWTRERDVIEGRAEGLEYPVVRILEARRRGALAMTPRIWKDVISKVERKLSTDVSTIT</sequence>
<evidence type="ECO:0008006" key="4">
    <source>
        <dbReference type="Google" id="ProtNLM"/>
    </source>
</evidence>
<comment type="caution">
    <text evidence="2">The sequence shown here is derived from an EMBL/GenBank/DDBJ whole genome shotgun (WGS) entry which is preliminary data.</text>
</comment>
<reference evidence="2" key="1">
    <citation type="submission" date="2023-03" db="EMBL/GenBank/DDBJ databases">
        <title>Massive genome expansion in bonnet fungi (Mycena s.s.) driven by repeated elements and novel gene families across ecological guilds.</title>
        <authorList>
            <consortium name="Lawrence Berkeley National Laboratory"/>
            <person name="Harder C.B."/>
            <person name="Miyauchi S."/>
            <person name="Viragh M."/>
            <person name="Kuo A."/>
            <person name="Thoen E."/>
            <person name="Andreopoulos B."/>
            <person name="Lu D."/>
            <person name="Skrede I."/>
            <person name="Drula E."/>
            <person name="Henrissat B."/>
            <person name="Morin E."/>
            <person name="Kohler A."/>
            <person name="Barry K."/>
            <person name="LaButti K."/>
            <person name="Morin E."/>
            <person name="Salamov A."/>
            <person name="Lipzen A."/>
            <person name="Mereny Z."/>
            <person name="Hegedus B."/>
            <person name="Baldrian P."/>
            <person name="Stursova M."/>
            <person name="Weitz H."/>
            <person name="Taylor A."/>
            <person name="Grigoriev I.V."/>
            <person name="Nagy L.G."/>
            <person name="Martin F."/>
            <person name="Kauserud H."/>
        </authorList>
    </citation>
    <scope>NUCLEOTIDE SEQUENCE</scope>
    <source>
        <strain evidence="2">CBHHK200</strain>
    </source>
</reference>
<keyword evidence="3" id="KW-1185">Reference proteome</keyword>
<dbReference type="Proteomes" id="UP001218188">
    <property type="component" value="Unassembled WGS sequence"/>
</dbReference>
<name>A0AAD6SZ41_9AGAR</name>
<comment type="similarity">
    <text evidence="1">Belongs to the CDC123 family.</text>
</comment>